<feature type="compositionally biased region" description="Low complexity" evidence="1">
    <location>
        <begin position="78"/>
        <end position="87"/>
    </location>
</feature>
<name>A0A7W7BQ78_9MICO</name>
<accession>A0A7W7BQ78</accession>
<organism evidence="4 5">
    <name type="scientific">Microbacterium marinum</name>
    <dbReference type="NCBI Taxonomy" id="421115"/>
    <lineage>
        <taxon>Bacteria</taxon>
        <taxon>Bacillati</taxon>
        <taxon>Actinomycetota</taxon>
        <taxon>Actinomycetes</taxon>
        <taxon>Micrococcales</taxon>
        <taxon>Microbacteriaceae</taxon>
        <taxon>Microbacterium</taxon>
    </lineage>
</organism>
<dbReference type="Pfam" id="PF01551">
    <property type="entry name" value="Peptidase_M23"/>
    <property type="match status" value="1"/>
</dbReference>
<dbReference type="Proteomes" id="UP000573729">
    <property type="component" value="Unassembled WGS sequence"/>
</dbReference>
<comment type="caution">
    <text evidence="4">The sequence shown here is derived from an EMBL/GenBank/DDBJ whole genome shotgun (WGS) entry which is preliminary data.</text>
</comment>
<evidence type="ECO:0000313" key="4">
    <source>
        <dbReference type="EMBL" id="MBB4666812.1"/>
    </source>
</evidence>
<feature type="domain" description="Bulb-type lectin" evidence="3">
    <location>
        <begin position="528"/>
        <end position="636"/>
    </location>
</feature>
<evidence type="ECO:0000256" key="1">
    <source>
        <dbReference type="SAM" id="MobiDB-lite"/>
    </source>
</evidence>
<proteinExistence type="predicted"/>
<dbReference type="InterPro" id="IPR011055">
    <property type="entry name" value="Dup_hybrid_motif"/>
</dbReference>
<keyword evidence="4" id="KW-0378">Hydrolase</keyword>
<dbReference type="GO" id="GO:0004222">
    <property type="term" value="F:metalloendopeptidase activity"/>
    <property type="evidence" value="ECO:0007669"/>
    <property type="project" value="TreeGrafter"/>
</dbReference>
<sequence>MARSTTRLGWSAGIAVLSLVISMSVGTSAVAASPQATPTATPKATASPKPTPTPTPTRTATPTPTPKPTATPTPTPTPTSKTFTTAPRPTISGTVRFGSTLTAKPGTWKPTATLTYQWRLSGTAVKGATKSTWTLPASAVGKTVTVSVTGKRTGYTTKTMTSSATAKVAAATLTPATPKISGQPSVGRVLTATPGAWGPTPVVLSYQWLRSGVAISGATARTYTPTTADRDKPISVRVTAMKSGYASASRTSAAVTIGLPFVTASPATISGTPDVGKKLTAKVGAWDPRDATLTHQWYRGSTPITGATALTYTLVRADAGQRLTVRTTGTKKGYTKTTVISSVVTVRKILTVPSSISQTGTPTVGSTLTAVAGSWGPSPVTLRYRWLRDGEPIAGATAKTYTLTDADGGTAVSVRIAGSKSDYTSASRTSRSVAVKWTFSATPTPSVTGTASSGRTLTATTGSWKPAPTLRYQWRVDGKAIAGATQATWSVPTWAAGRTISVSVTASKADYVTVTKTSSTRTVSKSLGSTIRPGTSLRVGTYLASSDGVYRFGPLGDGNVALTKNAVPLRTSRTTGTIEPLLQFTADGDLVLFDGDGTIVWTSGTAGSGADTLSLAKDGILSLRTPDGTVVWTSAKMAAFSDSTAATASTAGRYGWAYPIRPNGTFTTYSGHSGDDIAAAKGTPIYAMRGGKVVTRKIWIKSGCPSWAPNDTLQWEVEITSTIDGTKFVQVYAHLSKFSVSNGATVKAGQKIGEVGSTGCSTGPHLHTAFTVDGVRYALYPRDVLGVSSY</sequence>
<evidence type="ECO:0000256" key="2">
    <source>
        <dbReference type="SAM" id="SignalP"/>
    </source>
</evidence>
<reference evidence="4 5" key="1">
    <citation type="submission" date="2020-08" db="EMBL/GenBank/DDBJ databases">
        <title>Sequencing the genomes of 1000 actinobacteria strains.</title>
        <authorList>
            <person name="Klenk H.-P."/>
        </authorList>
    </citation>
    <scope>NUCLEOTIDE SEQUENCE [LARGE SCALE GENOMIC DNA]</scope>
    <source>
        <strain evidence="4 5">DSM 24947</strain>
    </source>
</reference>
<dbReference type="SUPFAM" id="SSF51261">
    <property type="entry name" value="Duplicated hybrid motif"/>
    <property type="match status" value="1"/>
</dbReference>
<keyword evidence="2" id="KW-0732">Signal</keyword>
<protein>
    <submittedName>
        <fullName evidence="4">Murein DD-endopeptidase MepM/ murein hydrolase activator NlpD</fullName>
    </submittedName>
</protein>
<dbReference type="InterPro" id="IPR016047">
    <property type="entry name" value="M23ase_b-sheet_dom"/>
</dbReference>
<dbReference type="Gene3D" id="2.90.10.10">
    <property type="entry name" value="Bulb-type lectin domain"/>
    <property type="match status" value="1"/>
</dbReference>
<dbReference type="RefSeq" id="WP_184216689.1">
    <property type="nucleotide sequence ID" value="NZ_JACHMD010000001.1"/>
</dbReference>
<dbReference type="InterPro" id="IPR001480">
    <property type="entry name" value="Bulb-type_lectin_dom"/>
</dbReference>
<dbReference type="SMART" id="SM00108">
    <property type="entry name" value="B_lectin"/>
    <property type="match status" value="1"/>
</dbReference>
<feature type="chain" id="PRO_5031446959" evidence="2">
    <location>
        <begin position="32"/>
        <end position="790"/>
    </location>
</feature>
<dbReference type="PANTHER" id="PTHR21666:SF270">
    <property type="entry name" value="MUREIN HYDROLASE ACTIVATOR ENVC"/>
    <property type="match status" value="1"/>
</dbReference>
<dbReference type="CDD" id="cd12797">
    <property type="entry name" value="M23_peptidase"/>
    <property type="match status" value="1"/>
</dbReference>
<dbReference type="SUPFAM" id="SSF51110">
    <property type="entry name" value="alpha-D-mannose-specific plant lectins"/>
    <property type="match status" value="1"/>
</dbReference>
<dbReference type="AlphaFoldDB" id="A0A7W7BQ78"/>
<dbReference type="Gene3D" id="2.70.70.10">
    <property type="entry name" value="Glucose Permease (Domain IIA)"/>
    <property type="match status" value="1"/>
</dbReference>
<dbReference type="Gene3D" id="2.60.40.2700">
    <property type="match status" value="5"/>
</dbReference>
<feature type="signal peptide" evidence="2">
    <location>
        <begin position="1"/>
        <end position="31"/>
    </location>
</feature>
<dbReference type="InterPro" id="IPR036426">
    <property type="entry name" value="Bulb-type_lectin_dom_sf"/>
</dbReference>
<gene>
    <name evidence="4" type="ORF">BKA24_001521</name>
</gene>
<keyword evidence="5" id="KW-1185">Reference proteome</keyword>
<evidence type="ECO:0000259" key="3">
    <source>
        <dbReference type="PROSITE" id="PS50927"/>
    </source>
</evidence>
<feature type="compositionally biased region" description="Pro residues" evidence="1">
    <location>
        <begin position="63"/>
        <end position="77"/>
    </location>
</feature>
<dbReference type="PANTHER" id="PTHR21666">
    <property type="entry name" value="PEPTIDASE-RELATED"/>
    <property type="match status" value="1"/>
</dbReference>
<evidence type="ECO:0000313" key="5">
    <source>
        <dbReference type="Proteomes" id="UP000573729"/>
    </source>
</evidence>
<dbReference type="InterPro" id="IPR050570">
    <property type="entry name" value="Cell_wall_metabolism_enzyme"/>
</dbReference>
<dbReference type="EMBL" id="JACHMD010000001">
    <property type="protein sequence ID" value="MBB4666812.1"/>
    <property type="molecule type" value="Genomic_DNA"/>
</dbReference>
<feature type="compositionally biased region" description="Low complexity" evidence="1">
    <location>
        <begin position="32"/>
        <end position="48"/>
    </location>
</feature>
<feature type="region of interest" description="Disordered" evidence="1">
    <location>
        <begin position="32"/>
        <end position="98"/>
    </location>
</feature>
<dbReference type="PROSITE" id="PS50927">
    <property type="entry name" value="BULB_LECTIN"/>
    <property type="match status" value="1"/>
</dbReference>